<dbReference type="AlphaFoldDB" id="A0A8J6TTW1"/>
<organism evidence="1 2">
    <name type="scientific">Taishania pollutisoli</name>
    <dbReference type="NCBI Taxonomy" id="2766479"/>
    <lineage>
        <taxon>Bacteria</taxon>
        <taxon>Pseudomonadati</taxon>
        <taxon>Bacteroidota</taxon>
        <taxon>Flavobacteriia</taxon>
        <taxon>Flavobacteriales</taxon>
        <taxon>Crocinitomicaceae</taxon>
        <taxon>Taishania</taxon>
    </lineage>
</organism>
<dbReference type="Proteomes" id="UP000652681">
    <property type="component" value="Unassembled WGS sequence"/>
</dbReference>
<gene>
    <name evidence="1" type="ORF">H9Y05_13455</name>
</gene>
<keyword evidence="2" id="KW-1185">Reference proteome</keyword>
<name>A0A8J6TTW1_9FLAO</name>
<evidence type="ECO:0000313" key="1">
    <source>
        <dbReference type="EMBL" id="MBC9813479.1"/>
    </source>
</evidence>
<reference evidence="1" key="1">
    <citation type="submission" date="2020-09" db="EMBL/GenBank/DDBJ databases">
        <title>Taishania pollutisoli gen. nov., sp. nov., Isolated from Tetrabromobisphenol A-Contaminated Soil.</title>
        <authorList>
            <person name="Chen Q."/>
        </authorList>
    </citation>
    <scope>NUCLEOTIDE SEQUENCE</scope>
    <source>
        <strain evidence="1">CZZ-1</strain>
    </source>
</reference>
<sequence length="1146" mass="131379">MRILKAVTVILILFSFQALGQVSNVRVRHISSVSDTIRLDSLSIYPQSFQLFCNGEVIDKSDYQVNGAKAELIIKNRCGGELRAEYRVFPYNLSTRFQKRDTTFIYNQEKGNRDLYVHSSTVQIQDVFGGTSLKKSGSISRGISFGNNQDLGVNSSLNLELNGDLGPNLKLLASVSDDNIPIQPEGNTNKLQEFDKVFIQVYNDRLKLIAGDFWIDKPHGYFMNYKKRAQGLTIGYDFKNEEGKGWTTQVSGAFSKGKFQRQVVQGVEGNQGPYRLVGAENEPFIIILGGTERVYIDGRLLERGQEFDYIINYNSAELIFTSRNQITKDSRIVVEFQYSDQNYARSLIQTANRYQSKKLDFWLNAYSEQDAKNQTIQQDLTAGQKQLLSEIGDTLNLAQISSIDSVGYLENQVLYRMIDTLGYDSVLVHSVNPQLAVYRATFVNVGPNKGNYVLKEYIATGKVHVWVAPVGGIPQGDFEPYRLMITPKKRQMVTAGARYKITSFLSAETELSYTNNDINTFSRYDSKDDHGYAARAKLSGKIPLSKDSLNKWLLDTKLDVEALEKNFTPIEQYRAVEFDRDWNTRSKGYTGNQIATTLGANFVNKNYGNMNLEGQQFMIGSNYEGYRTALNGRWQQKGFRATWDGSYLQSTATEKSQFLRHKTNLSQNLKWLRIGYQDDHERNTFTAETMPLAKNSYQFWDYQFYIENGDSIKNKYRVFYRERYDWISDSFELKTAARAQTAGGEVKLTEMKNQTLNILTSYRQLKIIDNTLINQTPENSILGRIDYELRLWKTAFTWNTFYEVGSGLEQKREFMYIQVNAGQGIYTWIDYNNDGVKDLNEFEIAQYVDQASYVRVFTPSNEYTKTYTNEFNQSVFWRPERIWATKKGVLKVLSRVSDQIRIRINRKTNFFDGANAFNPFATNVRDTSLISTAYDFRNTLYFNRTSSIVSVDWTYQRNQNKTLLASGFDSRENEFHELNFRWNITKKIAVEGKGQIGNKTAIADYTTGRNFSIDYNTIKPTLSLQTSTAFRVALTGRYEEKHNSEEFGGESAYIGEIGTNLKFNQAEKGSLQAEFKMISITYGGIQNSALGFEMLESLKPGINYTWNLGYQRLISKNLQLSIQYNGRKSKDNKMIHSAGMEVRAFF</sequence>
<comment type="caution">
    <text evidence="1">The sequence shown here is derived from an EMBL/GenBank/DDBJ whole genome shotgun (WGS) entry which is preliminary data.</text>
</comment>
<accession>A0A8J6TTW1</accession>
<proteinExistence type="predicted"/>
<evidence type="ECO:0000313" key="2">
    <source>
        <dbReference type="Proteomes" id="UP000652681"/>
    </source>
</evidence>
<protein>
    <submittedName>
        <fullName evidence="1">Uncharacterized protein</fullName>
    </submittedName>
</protein>
<dbReference type="RefSeq" id="WP_216714578.1">
    <property type="nucleotide sequence ID" value="NZ_JACVEL010000010.1"/>
</dbReference>
<dbReference type="EMBL" id="JACVEL010000010">
    <property type="protein sequence ID" value="MBC9813479.1"/>
    <property type="molecule type" value="Genomic_DNA"/>
</dbReference>